<gene>
    <name evidence="1" type="ORF">C1634_014455</name>
</gene>
<protein>
    <submittedName>
        <fullName evidence="1">Uncharacterized protein</fullName>
    </submittedName>
</protein>
<dbReference type="RefSeq" id="WP_103235590.1">
    <property type="nucleotide sequence ID" value="NZ_PPEG02000005.1"/>
</dbReference>
<organism evidence="1 2">
    <name type="scientific">Chryseobacterium viscerum</name>
    <dbReference type="NCBI Taxonomy" id="1037377"/>
    <lineage>
        <taxon>Bacteria</taxon>
        <taxon>Pseudomonadati</taxon>
        <taxon>Bacteroidota</taxon>
        <taxon>Flavobacteriia</taxon>
        <taxon>Flavobacteriales</taxon>
        <taxon>Weeksellaceae</taxon>
        <taxon>Chryseobacterium group</taxon>
        <taxon>Chryseobacterium</taxon>
    </lineage>
</organism>
<dbReference type="AlphaFoldDB" id="A0A316WIQ4"/>
<accession>A0A316WIQ4</accession>
<reference evidence="1 2" key="1">
    <citation type="submission" date="2018-04" db="EMBL/GenBank/DDBJ databases">
        <title>Chryseobacterium oncorhynchi 701B-08T from rainbow trout, and Chryseobacterium viscerum 687B-08T from diseased fish.</title>
        <authorList>
            <person name="Jeong J.-J."/>
            <person name="Lee Y.J."/>
            <person name="Pathiraja D."/>
            <person name="Park B."/>
            <person name="Choi I.-G."/>
            <person name="Kim K.D."/>
        </authorList>
    </citation>
    <scope>NUCLEOTIDE SEQUENCE [LARGE SCALE GENOMIC DNA]</scope>
    <source>
        <strain evidence="1 2">687B-08</strain>
    </source>
</reference>
<dbReference type="EMBL" id="PPEG02000005">
    <property type="protein sequence ID" value="PWN61254.1"/>
    <property type="molecule type" value="Genomic_DNA"/>
</dbReference>
<dbReference type="Proteomes" id="UP000236413">
    <property type="component" value="Unassembled WGS sequence"/>
</dbReference>
<sequence length="165" mass="18489">MNSWVENSSEDGLIAPEITMTFIPKNKSSSSGWFQTYISNTPDYNGSEMSSVPGVLDERLDGEGLVQGSKDFTKPEYFDVPKLNTLHDTPQREYFGQKVDKNSSSAVKWDAQSSMIINGKASFTVKWGFTLFGTSGEDHKYNSPRIINPNKVTKQHTNAIPYLHK</sequence>
<comment type="caution">
    <text evidence="1">The sequence shown here is derived from an EMBL/GenBank/DDBJ whole genome shotgun (WGS) entry which is preliminary data.</text>
</comment>
<proteinExistence type="predicted"/>
<name>A0A316WIQ4_9FLAO</name>
<evidence type="ECO:0000313" key="2">
    <source>
        <dbReference type="Proteomes" id="UP000236413"/>
    </source>
</evidence>
<evidence type="ECO:0000313" key="1">
    <source>
        <dbReference type="EMBL" id="PWN61254.1"/>
    </source>
</evidence>